<dbReference type="RefSeq" id="WP_010527564.1">
    <property type="nucleotide sequence ID" value="NZ_AFSL01000055.1"/>
</dbReference>
<keyword evidence="4" id="KW-0411">Iron-sulfur</keyword>
<accession>A0A1I2CP48</accession>
<sequence>MNSQYLPKNSYIQRSLLLSIITNIIFLLSGCGDSNDFPERQFIGYIDLTDPNYSQKSIFIVRRDSYGNYLGINGVVVYKQGNQYYAFDIMCPYEKKETCSVEIDSDEETIVTCKCCGSTFLVASPDGDLISGPAPHGLKKYNTKVVQNTLIINSSY</sequence>
<evidence type="ECO:0000256" key="2">
    <source>
        <dbReference type="ARBA" id="ARBA00022723"/>
    </source>
</evidence>
<dbReference type="Proteomes" id="UP000181976">
    <property type="component" value="Unassembled WGS sequence"/>
</dbReference>
<dbReference type="CDD" id="cd03467">
    <property type="entry name" value="Rieske"/>
    <property type="match status" value="1"/>
</dbReference>
<dbReference type="Gene3D" id="2.102.10.10">
    <property type="entry name" value="Rieske [2Fe-2S] iron-sulphur domain"/>
    <property type="match status" value="1"/>
</dbReference>
<organism evidence="7 8">
    <name type="scientific">Thermophagus xiamenensis</name>
    <dbReference type="NCBI Taxonomy" id="385682"/>
    <lineage>
        <taxon>Bacteria</taxon>
        <taxon>Pseudomonadati</taxon>
        <taxon>Bacteroidota</taxon>
        <taxon>Bacteroidia</taxon>
        <taxon>Marinilabiliales</taxon>
        <taxon>Marinilabiliaceae</taxon>
        <taxon>Thermophagus</taxon>
    </lineage>
</organism>
<protein>
    <submittedName>
        <fullName evidence="7">Rieske [2Fe-2S] domain-containing protein</fullName>
    </submittedName>
</protein>
<dbReference type="GO" id="GO:0046872">
    <property type="term" value="F:metal ion binding"/>
    <property type="evidence" value="ECO:0007669"/>
    <property type="project" value="UniProtKB-KW"/>
</dbReference>
<dbReference type="GO" id="GO:0051537">
    <property type="term" value="F:2 iron, 2 sulfur cluster binding"/>
    <property type="evidence" value="ECO:0007669"/>
    <property type="project" value="UniProtKB-KW"/>
</dbReference>
<keyword evidence="5" id="KW-0472">Membrane</keyword>
<gene>
    <name evidence="7" type="ORF">SAMN05444380_11677</name>
</gene>
<dbReference type="EMBL" id="FONA01000016">
    <property type="protein sequence ID" value="SFE69912.1"/>
    <property type="molecule type" value="Genomic_DNA"/>
</dbReference>
<keyword evidence="8" id="KW-1185">Reference proteome</keyword>
<feature type="transmembrane region" description="Helical" evidence="5">
    <location>
        <begin position="12"/>
        <end position="31"/>
    </location>
</feature>
<dbReference type="PROSITE" id="PS51296">
    <property type="entry name" value="RIESKE"/>
    <property type="match status" value="1"/>
</dbReference>
<reference evidence="7 8" key="1">
    <citation type="submission" date="2016-10" db="EMBL/GenBank/DDBJ databases">
        <authorList>
            <person name="de Groot N.N."/>
        </authorList>
    </citation>
    <scope>NUCLEOTIDE SEQUENCE [LARGE SCALE GENOMIC DNA]</scope>
    <source>
        <strain evidence="7 8">DSM 19012</strain>
    </source>
</reference>
<evidence type="ECO:0000313" key="8">
    <source>
        <dbReference type="Proteomes" id="UP000181976"/>
    </source>
</evidence>
<dbReference type="OrthoDB" id="1121472at2"/>
<evidence type="ECO:0000313" key="7">
    <source>
        <dbReference type="EMBL" id="SFE69912.1"/>
    </source>
</evidence>
<keyword evidence="5" id="KW-0812">Transmembrane</keyword>
<keyword evidence="2" id="KW-0479">Metal-binding</keyword>
<dbReference type="InterPro" id="IPR036922">
    <property type="entry name" value="Rieske_2Fe-2S_sf"/>
</dbReference>
<dbReference type="eggNOG" id="COG2146">
    <property type="taxonomic scope" value="Bacteria"/>
</dbReference>
<dbReference type="AlphaFoldDB" id="A0A1I2CP48"/>
<dbReference type="STRING" id="385682.SAMN05444380_11677"/>
<dbReference type="Pfam" id="PF00355">
    <property type="entry name" value="Rieske"/>
    <property type="match status" value="1"/>
</dbReference>
<evidence type="ECO:0000256" key="3">
    <source>
        <dbReference type="ARBA" id="ARBA00023004"/>
    </source>
</evidence>
<evidence type="ECO:0000256" key="4">
    <source>
        <dbReference type="ARBA" id="ARBA00023014"/>
    </source>
</evidence>
<dbReference type="SUPFAM" id="SSF50022">
    <property type="entry name" value="ISP domain"/>
    <property type="match status" value="1"/>
</dbReference>
<keyword evidence="1" id="KW-0001">2Fe-2S</keyword>
<feature type="domain" description="Rieske" evidence="6">
    <location>
        <begin position="52"/>
        <end position="152"/>
    </location>
</feature>
<dbReference type="InterPro" id="IPR017941">
    <property type="entry name" value="Rieske_2Fe-2S"/>
</dbReference>
<dbReference type="InParanoid" id="A0A1I2CP48"/>
<evidence type="ECO:0000256" key="5">
    <source>
        <dbReference type="SAM" id="Phobius"/>
    </source>
</evidence>
<name>A0A1I2CP48_9BACT</name>
<keyword evidence="5" id="KW-1133">Transmembrane helix</keyword>
<proteinExistence type="predicted"/>
<evidence type="ECO:0000259" key="6">
    <source>
        <dbReference type="PROSITE" id="PS51296"/>
    </source>
</evidence>
<keyword evidence="3" id="KW-0408">Iron</keyword>
<evidence type="ECO:0000256" key="1">
    <source>
        <dbReference type="ARBA" id="ARBA00022714"/>
    </source>
</evidence>